<dbReference type="AlphaFoldDB" id="A0A9Q0RK26"/>
<dbReference type="OMA" id="ICEIKCE"/>
<dbReference type="OrthoDB" id="6513169at2759"/>
<evidence type="ECO:0000313" key="2">
    <source>
        <dbReference type="EMBL" id="KAJ6216970.1"/>
    </source>
</evidence>
<proteinExistence type="predicted"/>
<sequence length="180" mass="21813">MGEENFIYHYVNLPNVHISQPEENIEMINILTPLISVDDKKSLFDQTILKSEVTYDCIIQSKDVDVNINVEKPTQDTVNDLKRSERLQKDILRKKMARLRESAEQRVERLKKDRMRKMRARQNETNEQRQKRLEKDRIRIQKRRALETDEERQRRLEKNRISKRKARLKEIPRICEIKCE</sequence>
<feature type="region of interest" description="Disordered" evidence="1">
    <location>
        <begin position="112"/>
        <end position="138"/>
    </location>
</feature>
<accession>A0A9Q0RK26</accession>
<comment type="caution">
    <text evidence="2">The sequence shown here is derived from an EMBL/GenBank/DDBJ whole genome shotgun (WGS) entry which is preliminary data.</text>
</comment>
<organism evidence="2 3">
    <name type="scientific">Blomia tropicalis</name>
    <name type="common">Mite</name>
    <dbReference type="NCBI Taxonomy" id="40697"/>
    <lineage>
        <taxon>Eukaryota</taxon>
        <taxon>Metazoa</taxon>
        <taxon>Ecdysozoa</taxon>
        <taxon>Arthropoda</taxon>
        <taxon>Chelicerata</taxon>
        <taxon>Arachnida</taxon>
        <taxon>Acari</taxon>
        <taxon>Acariformes</taxon>
        <taxon>Sarcoptiformes</taxon>
        <taxon>Astigmata</taxon>
        <taxon>Glycyphagoidea</taxon>
        <taxon>Echimyopodidae</taxon>
        <taxon>Blomia</taxon>
    </lineage>
</organism>
<dbReference type="EMBL" id="JAPWDV010000003">
    <property type="protein sequence ID" value="KAJ6216970.1"/>
    <property type="molecule type" value="Genomic_DNA"/>
</dbReference>
<reference evidence="2" key="1">
    <citation type="submission" date="2022-12" db="EMBL/GenBank/DDBJ databases">
        <title>Genome assemblies of Blomia tropicalis.</title>
        <authorList>
            <person name="Cui Y."/>
        </authorList>
    </citation>
    <scope>NUCLEOTIDE SEQUENCE</scope>
    <source>
        <tissue evidence="2">Adult mites</tissue>
    </source>
</reference>
<evidence type="ECO:0000256" key="1">
    <source>
        <dbReference type="SAM" id="MobiDB-lite"/>
    </source>
</evidence>
<protein>
    <submittedName>
        <fullName evidence="2">Uncharacterized protein</fullName>
    </submittedName>
</protein>
<keyword evidence="3" id="KW-1185">Reference proteome</keyword>
<feature type="compositionally biased region" description="Basic and acidic residues" evidence="1">
    <location>
        <begin position="121"/>
        <end position="138"/>
    </location>
</feature>
<gene>
    <name evidence="2" type="ORF">RDWZM_008127</name>
</gene>
<dbReference type="Proteomes" id="UP001142055">
    <property type="component" value="Chromosome 3"/>
</dbReference>
<evidence type="ECO:0000313" key="3">
    <source>
        <dbReference type="Proteomes" id="UP001142055"/>
    </source>
</evidence>
<name>A0A9Q0RK26_BLOTA</name>